<feature type="non-terminal residue" evidence="1">
    <location>
        <position position="1"/>
    </location>
</feature>
<comment type="caution">
    <text evidence="1">The sequence shown here is derived from an EMBL/GenBank/DDBJ whole genome shotgun (WGS) entry which is preliminary data.</text>
</comment>
<dbReference type="Proteomes" id="UP000218023">
    <property type="component" value="Unassembled WGS sequence"/>
</dbReference>
<organism evidence="1 2">
    <name type="scientific">Paracoccus salipaludis</name>
    <dbReference type="NCBI Taxonomy" id="2032623"/>
    <lineage>
        <taxon>Bacteria</taxon>
        <taxon>Pseudomonadati</taxon>
        <taxon>Pseudomonadota</taxon>
        <taxon>Alphaproteobacteria</taxon>
        <taxon>Rhodobacterales</taxon>
        <taxon>Paracoccaceae</taxon>
        <taxon>Paracoccus</taxon>
    </lineage>
</organism>
<name>A0A2A2G7D2_9RHOB</name>
<accession>A0A2A2G7D2</accession>
<protein>
    <submittedName>
        <fullName evidence="1">Uncharacterized protein</fullName>
    </submittedName>
</protein>
<evidence type="ECO:0000313" key="1">
    <source>
        <dbReference type="EMBL" id="PAU92755.1"/>
    </source>
</evidence>
<gene>
    <name evidence="1" type="ORF">CK240_17675</name>
</gene>
<dbReference type="EMBL" id="NSJZ01000085">
    <property type="protein sequence ID" value="PAU92755.1"/>
    <property type="molecule type" value="Genomic_DNA"/>
</dbReference>
<keyword evidence="2" id="KW-1185">Reference proteome</keyword>
<reference evidence="1 2" key="1">
    <citation type="submission" date="2017-09" db="EMBL/GenBank/DDBJ databases">
        <title>Paracoccus alkalisoli sp. nov., isolated from saline alkaline soil.</title>
        <authorList>
            <person name="Dong X."/>
            <person name="Zhang G."/>
        </authorList>
    </citation>
    <scope>NUCLEOTIDE SEQUENCE [LARGE SCALE GENOMIC DNA]</scope>
    <source>
        <strain evidence="1 2">WN007</strain>
    </source>
</reference>
<dbReference type="AlphaFoldDB" id="A0A2A2G7D2"/>
<sequence length="99" mass="10806">GDAFTPEFRSLLNKAAKKAKQTQADYAAEVLAAAARKTLAGTPDDTPPGNPTPAIIPPEILERQEATDRKLAALADQVRALTELQQKTLWARIRGRFRP</sequence>
<evidence type="ECO:0000313" key="2">
    <source>
        <dbReference type="Proteomes" id="UP000218023"/>
    </source>
</evidence>
<dbReference type="RefSeq" id="WP_167650110.1">
    <property type="nucleotide sequence ID" value="NZ_NSJZ01000085.1"/>
</dbReference>
<proteinExistence type="predicted"/>